<dbReference type="Gene3D" id="1.10.8.60">
    <property type="match status" value="1"/>
</dbReference>
<dbReference type="SUPFAM" id="SSF52540">
    <property type="entry name" value="P-loop containing nucleoside triphosphate hydrolases"/>
    <property type="match status" value="1"/>
</dbReference>
<evidence type="ECO:0000256" key="9">
    <source>
        <dbReference type="SAM" id="MobiDB-lite"/>
    </source>
</evidence>
<feature type="domain" description="DNA polymerase III delta subunit-like C-terminal" evidence="11">
    <location>
        <begin position="236"/>
        <end position="355"/>
    </location>
</feature>
<evidence type="ECO:0000256" key="2">
    <source>
        <dbReference type="ARBA" id="ARBA00017703"/>
    </source>
</evidence>
<evidence type="ECO:0000256" key="6">
    <source>
        <dbReference type="ARBA" id="ARBA00022932"/>
    </source>
</evidence>
<evidence type="ECO:0000256" key="5">
    <source>
        <dbReference type="ARBA" id="ARBA00022705"/>
    </source>
</evidence>
<dbReference type="InterPro" id="IPR048466">
    <property type="entry name" value="DNA_pol3_delta-like_C"/>
</dbReference>
<keyword evidence="5" id="KW-0235">DNA replication</keyword>
<dbReference type="SUPFAM" id="SSF48019">
    <property type="entry name" value="post-AAA+ oligomerization domain-like"/>
    <property type="match status" value="1"/>
</dbReference>
<dbReference type="InterPro" id="IPR005790">
    <property type="entry name" value="DNA_polIII_delta"/>
</dbReference>
<evidence type="ECO:0000259" key="11">
    <source>
        <dbReference type="Pfam" id="PF21694"/>
    </source>
</evidence>
<accession>A0ABT5BTH7</accession>
<evidence type="ECO:0000256" key="4">
    <source>
        <dbReference type="ARBA" id="ARBA00022695"/>
    </source>
</evidence>
<dbReference type="Gene3D" id="3.40.50.300">
    <property type="entry name" value="P-loop containing nucleotide triphosphate hydrolases"/>
    <property type="match status" value="1"/>
</dbReference>
<dbReference type="EMBL" id="JAQNDK010000001">
    <property type="protein sequence ID" value="MDC0677477.1"/>
    <property type="molecule type" value="Genomic_DNA"/>
</dbReference>
<dbReference type="PANTHER" id="PTHR34388:SF1">
    <property type="entry name" value="DNA POLYMERASE III SUBUNIT DELTA"/>
    <property type="match status" value="1"/>
</dbReference>
<feature type="domain" description="DNA polymerase III delta N-terminal" evidence="10">
    <location>
        <begin position="19"/>
        <end position="83"/>
    </location>
</feature>
<evidence type="ECO:0000313" key="12">
    <source>
        <dbReference type="EMBL" id="MDC0677477.1"/>
    </source>
</evidence>
<dbReference type="Proteomes" id="UP001217485">
    <property type="component" value="Unassembled WGS sequence"/>
</dbReference>
<dbReference type="InterPro" id="IPR027417">
    <property type="entry name" value="P-loop_NTPase"/>
</dbReference>
<dbReference type="InterPro" id="IPR008921">
    <property type="entry name" value="DNA_pol3_clamp-load_cplx_C"/>
</dbReference>
<proteinExistence type="inferred from homology"/>
<evidence type="ECO:0000256" key="1">
    <source>
        <dbReference type="ARBA" id="ARBA00012417"/>
    </source>
</evidence>
<dbReference type="RefSeq" id="WP_272094235.1">
    <property type="nucleotide sequence ID" value="NZ_JAQNDK010000001.1"/>
</dbReference>
<feature type="region of interest" description="Disordered" evidence="9">
    <location>
        <begin position="89"/>
        <end position="113"/>
    </location>
</feature>
<dbReference type="InterPro" id="IPR010372">
    <property type="entry name" value="DNA_pol3_delta_N"/>
</dbReference>
<sequence length="358" mass="38157">MTPDQALKEAATGALRPVYLVLGEERWLVDRVVSAIREAAAKGGIAGFNEDKFTAGDAPIESILGAARMLPMMGPRRFVLVRGVDRWEKKDEGDDGEGDDERGASGASGKRGVSKQLSPLDALAEYAKAPSPSAVLVLVATKLHGQRRLVTAAKKGDFLVGCEALNRRALPGFIATVAREKGNPIAPDVADQLAELAGPELGYVVDALERLSLYVGAKQPITEDAIAQVVIRVRQSTVWELIDALGKRRLDRALAALADAYDPRDGGLRLLGAVSWSVRQMVKFESALAGGASQAEAAQRAGVAPFKANDVAQSVRQLPKGALAGWMRVLAETDLALKSSRRPAQAVLETMLMEMCAR</sequence>
<name>A0ABT5BTH7_9BACT</name>
<dbReference type="PANTHER" id="PTHR34388">
    <property type="entry name" value="DNA POLYMERASE III SUBUNIT DELTA"/>
    <property type="match status" value="1"/>
</dbReference>
<comment type="similarity">
    <text evidence="7">Belongs to the DNA polymerase HolA subunit family.</text>
</comment>
<keyword evidence="6" id="KW-0239">DNA-directed DNA polymerase</keyword>
<evidence type="ECO:0000256" key="7">
    <source>
        <dbReference type="ARBA" id="ARBA00034754"/>
    </source>
</evidence>
<evidence type="ECO:0000259" key="10">
    <source>
        <dbReference type="Pfam" id="PF06144"/>
    </source>
</evidence>
<evidence type="ECO:0000256" key="8">
    <source>
        <dbReference type="ARBA" id="ARBA00049244"/>
    </source>
</evidence>
<keyword evidence="13" id="KW-1185">Reference proteome</keyword>
<protein>
    <recommendedName>
        <fullName evidence="2">DNA polymerase III subunit delta</fullName>
        <ecNumber evidence="1">2.7.7.7</ecNumber>
    </recommendedName>
</protein>
<evidence type="ECO:0000313" key="13">
    <source>
        <dbReference type="Proteomes" id="UP001217485"/>
    </source>
</evidence>
<comment type="caution">
    <text evidence="12">The sequence shown here is derived from an EMBL/GenBank/DDBJ whole genome shotgun (WGS) entry which is preliminary data.</text>
</comment>
<reference evidence="12 13" key="1">
    <citation type="submission" date="2023-01" db="EMBL/GenBank/DDBJ databases">
        <title>Minimal conservation of predation-associated metabolite biosynthetic gene clusters underscores biosynthetic potential of Myxococcota including descriptions for ten novel species: Archangium lansinium sp. nov., Myxococcus landrumus sp. nov., Nannocystis bai.</title>
        <authorList>
            <person name="Ahearne A."/>
            <person name="Stevens C."/>
            <person name="Dowd S."/>
        </authorList>
    </citation>
    <scope>NUCLEOTIDE SEQUENCE [LARGE SCALE GENOMIC DNA]</scope>
    <source>
        <strain evidence="12 13">WIWO2</strain>
    </source>
</reference>
<dbReference type="Pfam" id="PF21694">
    <property type="entry name" value="DNA_pol3_delta_C"/>
    <property type="match status" value="1"/>
</dbReference>
<comment type="catalytic activity">
    <reaction evidence="8">
        <text>DNA(n) + a 2'-deoxyribonucleoside 5'-triphosphate = DNA(n+1) + diphosphate</text>
        <dbReference type="Rhea" id="RHEA:22508"/>
        <dbReference type="Rhea" id="RHEA-COMP:17339"/>
        <dbReference type="Rhea" id="RHEA-COMP:17340"/>
        <dbReference type="ChEBI" id="CHEBI:33019"/>
        <dbReference type="ChEBI" id="CHEBI:61560"/>
        <dbReference type="ChEBI" id="CHEBI:173112"/>
        <dbReference type="EC" id="2.7.7.7"/>
    </reaction>
</comment>
<keyword evidence="3 12" id="KW-0808">Transferase</keyword>
<keyword evidence="4 12" id="KW-0548">Nucleotidyltransferase</keyword>
<dbReference type="Gene3D" id="1.20.272.10">
    <property type="match status" value="1"/>
</dbReference>
<gene>
    <name evidence="12" type="primary">holA</name>
    <name evidence="12" type="ORF">POL72_06955</name>
</gene>
<organism evidence="12 13">
    <name type="scientific">Sorangium atrum</name>
    <dbReference type="NCBI Taxonomy" id="2995308"/>
    <lineage>
        <taxon>Bacteria</taxon>
        <taxon>Pseudomonadati</taxon>
        <taxon>Myxococcota</taxon>
        <taxon>Polyangia</taxon>
        <taxon>Polyangiales</taxon>
        <taxon>Polyangiaceae</taxon>
        <taxon>Sorangium</taxon>
    </lineage>
</organism>
<dbReference type="GO" id="GO:0003887">
    <property type="term" value="F:DNA-directed DNA polymerase activity"/>
    <property type="evidence" value="ECO:0007669"/>
    <property type="project" value="UniProtKB-EC"/>
</dbReference>
<evidence type="ECO:0000256" key="3">
    <source>
        <dbReference type="ARBA" id="ARBA00022679"/>
    </source>
</evidence>
<dbReference type="NCBIfam" id="TIGR01128">
    <property type="entry name" value="holA"/>
    <property type="match status" value="1"/>
</dbReference>
<dbReference type="Pfam" id="PF06144">
    <property type="entry name" value="DNA_pol3_delta"/>
    <property type="match status" value="1"/>
</dbReference>
<dbReference type="EC" id="2.7.7.7" evidence="1"/>